<organism evidence="8 9">
    <name type="scientific">Setaria viridis</name>
    <name type="common">Green bristlegrass</name>
    <name type="synonym">Setaria italica subsp. viridis</name>
    <dbReference type="NCBI Taxonomy" id="4556"/>
    <lineage>
        <taxon>Eukaryota</taxon>
        <taxon>Viridiplantae</taxon>
        <taxon>Streptophyta</taxon>
        <taxon>Embryophyta</taxon>
        <taxon>Tracheophyta</taxon>
        <taxon>Spermatophyta</taxon>
        <taxon>Magnoliopsida</taxon>
        <taxon>Liliopsida</taxon>
        <taxon>Poales</taxon>
        <taxon>Poaceae</taxon>
        <taxon>PACMAD clade</taxon>
        <taxon>Panicoideae</taxon>
        <taxon>Panicodae</taxon>
        <taxon>Paniceae</taxon>
        <taxon>Cenchrinae</taxon>
        <taxon>Setaria</taxon>
    </lineage>
</organism>
<keyword evidence="3 7" id="KW-0812">Transmembrane</keyword>
<protein>
    <recommendedName>
        <fullName evidence="10">ALA-interacting subunit</fullName>
    </recommendedName>
</protein>
<comment type="subcellular location">
    <subcellularLocation>
        <location evidence="1">Membrane</location>
    </subcellularLocation>
</comment>
<keyword evidence="9" id="KW-1185">Reference proteome</keyword>
<dbReference type="GO" id="GO:0005794">
    <property type="term" value="C:Golgi apparatus"/>
    <property type="evidence" value="ECO:0007669"/>
    <property type="project" value="TreeGrafter"/>
</dbReference>
<dbReference type="AlphaFoldDB" id="A0A4U6VZG7"/>
<feature type="compositionally biased region" description="Polar residues" evidence="6">
    <location>
        <begin position="75"/>
        <end position="89"/>
    </location>
</feature>
<name>A0A4U6VZG7_SETVI</name>
<evidence type="ECO:0000256" key="6">
    <source>
        <dbReference type="SAM" id="MobiDB-lite"/>
    </source>
</evidence>
<evidence type="ECO:0000256" key="3">
    <source>
        <dbReference type="ARBA" id="ARBA00022692"/>
    </source>
</evidence>
<dbReference type="OMA" id="ETACIPE"/>
<keyword evidence="5 7" id="KW-0472">Membrane</keyword>
<dbReference type="EMBL" id="CM016553">
    <property type="protein sequence ID" value="TKW34645.1"/>
    <property type="molecule type" value="Genomic_DNA"/>
</dbReference>
<feature type="transmembrane region" description="Helical" evidence="7">
    <location>
        <begin position="384"/>
        <end position="406"/>
    </location>
</feature>
<evidence type="ECO:0000256" key="5">
    <source>
        <dbReference type="ARBA" id="ARBA00023136"/>
    </source>
</evidence>
<accession>A0A4U6VZG7</accession>
<dbReference type="Gramene" id="TKW34645">
    <property type="protein sequence ID" value="TKW34645"/>
    <property type="gene ID" value="SEVIR_2G319100v2"/>
</dbReference>
<evidence type="ECO:0000313" key="8">
    <source>
        <dbReference type="EMBL" id="TKW34645.1"/>
    </source>
</evidence>
<proteinExistence type="inferred from homology"/>
<evidence type="ECO:0000256" key="1">
    <source>
        <dbReference type="ARBA" id="ARBA00004370"/>
    </source>
</evidence>
<sequence length="419" mass="46412">MQNVALLTFWKLCIEGSRSISKQKTAGTGPMLLCCAAEDCQHHIMHTRSLPLLFPRRSEGQDWFIGTFSSPGTTMPPVNSNAAGPSPTQDGPADTTKKRNKPQYNQFTQQELPACKPVLTLPVTIAMIAPVGIIFILIGLGCIATSNKVVELANRYETACVPENMRNNPVAYIQNPSEDKSCTRVLKVPRDMKKPIYIYYQLDRFYQNHRRYARSRSIRQLSDPKMASADSRLCKPEATADGGPIVPCGLVAWSLFNDTYSFARGNETLEVDKRGISWRSDRNRLFGKHVYPRNFQSGGLIGGGTLDPRTPLSEQEDLMVWMRTAAMPKFRKLYGRIEVDLRAGDLIQVTVMNNYNTYSFGGRKAVVLSTAGVLGGKSTFLGRAYLAGGAACLGLALVLALLWLLVPIKEEPYLGPARR</sequence>
<evidence type="ECO:0008006" key="10">
    <source>
        <dbReference type="Google" id="ProtNLM"/>
    </source>
</evidence>
<dbReference type="Proteomes" id="UP000298652">
    <property type="component" value="Chromosome 2"/>
</dbReference>
<dbReference type="PANTHER" id="PTHR10926">
    <property type="entry name" value="CELL CYCLE CONTROL PROTEIN 50"/>
    <property type="match status" value="1"/>
</dbReference>
<reference evidence="8" key="1">
    <citation type="submission" date="2019-03" db="EMBL/GenBank/DDBJ databases">
        <title>WGS assembly of Setaria viridis.</title>
        <authorList>
            <person name="Huang P."/>
            <person name="Jenkins J."/>
            <person name="Grimwood J."/>
            <person name="Barry K."/>
            <person name="Healey A."/>
            <person name="Mamidi S."/>
            <person name="Sreedasyam A."/>
            <person name="Shu S."/>
            <person name="Feldman M."/>
            <person name="Wu J."/>
            <person name="Yu Y."/>
            <person name="Chen C."/>
            <person name="Johnson J."/>
            <person name="Rokhsar D."/>
            <person name="Baxter I."/>
            <person name="Schmutz J."/>
            <person name="Brutnell T."/>
            <person name="Kellogg E."/>
        </authorList>
    </citation>
    <scope>NUCLEOTIDE SEQUENCE [LARGE SCALE GENOMIC DNA]</scope>
</reference>
<evidence type="ECO:0000256" key="4">
    <source>
        <dbReference type="ARBA" id="ARBA00022989"/>
    </source>
</evidence>
<feature type="transmembrane region" description="Helical" evidence="7">
    <location>
        <begin position="119"/>
        <end position="145"/>
    </location>
</feature>
<dbReference type="InterPro" id="IPR005045">
    <property type="entry name" value="CDC50/LEM3_fam"/>
</dbReference>
<evidence type="ECO:0000313" key="9">
    <source>
        <dbReference type="Proteomes" id="UP000298652"/>
    </source>
</evidence>
<keyword evidence="4 7" id="KW-1133">Transmembrane helix</keyword>
<evidence type="ECO:0000256" key="7">
    <source>
        <dbReference type="SAM" id="Phobius"/>
    </source>
</evidence>
<dbReference type="GO" id="GO:0005783">
    <property type="term" value="C:endoplasmic reticulum"/>
    <property type="evidence" value="ECO:0007669"/>
    <property type="project" value="TreeGrafter"/>
</dbReference>
<comment type="similarity">
    <text evidence="2">Belongs to the CDC50/LEM3 family.</text>
</comment>
<evidence type="ECO:0000256" key="2">
    <source>
        <dbReference type="ARBA" id="ARBA00009457"/>
    </source>
</evidence>
<dbReference type="GO" id="GO:0005886">
    <property type="term" value="C:plasma membrane"/>
    <property type="evidence" value="ECO:0007669"/>
    <property type="project" value="TreeGrafter"/>
</dbReference>
<gene>
    <name evidence="8" type="ORF">SEVIR_2G319100v2</name>
</gene>
<dbReference type="PANTHER" id="PTHR10926:SF27">
    <property type="entry name" value="ALA-INTERACTING SUBUNIT"/>
    <property type="match status" value="1"/>
</dbReference>
<dbReference type="Pfam" id="PF03381">
    <property type="entry name" value="CDC50"/>
    <property type="match status" value="1"/>
</dbReference>
<feature type="region of interest" description="Disordered" evidence="6">
    <location>
        <begin position="75"/>
        <end position="100"/>
    </location>
</feature>